<dbReference type="InterPro" id="IPR040190">
    <property type="entry name" value="MURQ/GCKR"/>
</dbReference>
<dbReference type="PROSITE" id="PS51464">
    <property type="entry name" value="SIS"/>
    <property type="match status" value="1"/>
</dbReference>
<dbReference type="GO" id="GO:0016803">
    <property type="term" value="F:ether hydrolase activity"/>
    <property type="evidence" value="ECO:0007669"/>
    <property type="project" value="TreeGrafter"/>
</dbReference>
<dbReference type="HAMAP" id="MF_00068">
    <property type="entry name" value="MurQ"/>
    <property type="match status" value="1"/>
</dbReference>
<feature type="active site" description="Proton donor" evidence="13">
    <location>
        <position position="125"/>
    </location>
</feature>
<dbReference type="GO" id="GO:0097173">
    <property type="term" value="P:N-acetylmuramic acid catabolic process"/>
    <property type="evidence" value="ECO:0007669"/>
    <property type="project" value="UniProtKB-UniPathway"/>
</dbReference>
<evidence type="ECO:0000256" key="5">
    <source>
        <dbReference type="ARBA" id="ARBA00051747"/>
    </source>
</evidence>
<organism evidence="15 16">
    <name type="scientific">Pantoea ananatis (strain LMG 20103)</name>
    <dbReference type="NCBI Taxonomy" id="706191"/>
    <lineage>
        <taxon>Bacteria</taxon>
        <taxon>Pseudomonadati</taxon>
        <taxon>Pseudomonadota</taxon>
        <taxon>Gammaproteobacteria</taxon>
        <taxon>Enterobacterales</taxon>
        <taxon>Erwiniaceae</taxon>
        <taxon>Pantoea</taxon>
    </lineage>
</organism>
<keyword evidence="2 13" id="KW-0456">Lyase</keyword>
<dbReference type="UniPathway" id="UPA00342"/>
<protein>
    <recommendedName>
        <fullName evidence="10 13">N-acetylmuramic acid 6-phosphate etherase</fullName>
        <shortName evidence="13">MurNAc-6-P etherase</shortName>
        <ecNumber evidence="9 13">4.2.1.126</ecNumber>
    </recommendedName>
    <alternativeName>
        <fullName evidence="12 13">N-acetylmuramic acid 6-phosphate hydrolase</fullName>
    </alternativeName>
    <alternativeName>
        <fullName evidence="11 13">N-acetylmuramic acid 6-phosphate lyase</fullName>
    </alternativeName>
</protein>
<evidence type="ECO:0000256" key="9">
    <source>
        <dbReference type="ARBA" id="ARBA00067056"/>
    </source>
</evidence>
<evidence type="ECO:0000256" key="11">
    <source>
        <dbReference type="ARBA" id="ARBA00077905"/>
    </source>
</evidence>
<keyword evidence="16" id="KW-1185">Reference proteome</keyword>
<dbReference type="UniPathway" id="UPA00343"/>
<evidence type="ECO:0000259" key="14">
    <source>
        <dbReference type="PROSITE" id="PS51464"/>
    </source>
</evidence>
<dbReference type="EC" id="4.2.1.126" evidence="9 13"/>
<evidence type="ECO:0000313" key="16">
    <source>
        <dbReference type="Proteomes" id="UP000001702"/>
    </source>
</evidence>
<dbReference type="GO" id="GO:0097367">
    <property type="term" value="F:carbohydrate derivative binding"/>
    <property type="evidence" value="ECO:0007669"/>
    <property type="project" value="InterPro"/>
</dbReference>
<gene>
    <name evidence="15" type="primary">yfeU</name>
    <name evidence="13" type="synonym">murQ</name>
    <name evidence="15" type="ordered locus">PANA_0294</name>
</gene>
<comment type="pathway">
    <text evidence="4 13">Cell wall biogenesis; peptidoglycan recycling.</text>
</comment>
<dbReference type="HOGENOM" id="CLU_049049_1_1_6"/>
<evidence type="ECO:0000313" key="15">
    <source>
        <dbReference type="EMBL" id="ADD75461.1"/>
    </source>
</evidence>
<dbReference type="GO" id="GO:0016835">
    <property type="term" value="F:carbon-oxygen lyase activity"/>
    <property type="evidence" value="ECO:0007669"/>
    <property type="project" value="UniProtKB-UniRule"/>
</dbReference>
<comment type="pathway">
    <text evidence="6 13">Amino-sugar metabolism; N-acetylmuramate degradation.</text>
</comment>
<dbReference type="InterPro" id="IPR001347">
    <property type="entry name" value="SIS_dom"/>
</dbReference>
<dbReference type="CDD" id="cd05007">
    <property type="entry name" value="SIS_Etherase"/>
    <property type="match status" value="1"/>
</dbReference>
<feature type="active site" evidence="13">
    <location>
        <position position="156"/>
    </location>
</feature>
<dbReference type="eggNOG" id="COG2103">
    <property type="taxonomic scope" value="Bacteria"/>
</dbReference>
<accession>D4GHE6</accession>
<evidence type="ECO:0000256" key="6">
    <source>
        <dbReference type="ARBA" id="ARBA00060532"/>
    </source>
</evidence>
<dbReference type="GO" id="GO:0009254">
    <property type="term" value="P:peptidoglycan turnover"/>
    <property type="evidence" value="ECO:0007669"/>
    <property type="project" value="UniProtKB-UniRule"/>
</dbReference>
<dbReference type="NCBIfam" id="NF009222">
    <property type="entry name" value="PRK12570.1"/>
    <property type="match status" value="1"/>
</dbReference>
<dbReference type="PANTHER" id="PTHR10088:SF4">
    <property type="entry name" value="GLUCOKINASE REGULATORY PROTEIN"/>
    <property type="match status" value="1"/>
</dbReference>
<comment type="subunit">
    <text evidence="1 13">Homodimer.</text>
</comment>
<evidence type="ECO:0000256" key="1">
    <source>
        <dbReference type="ARBA" id="ARBA00011738"/>
    </source>
</evidence>
<evidence type="ECO:0000256" key="13">
    <source>
        <dbReference type="HAMAP-Rule" id="MF_00068"/>
    </source>
</evidence>
<evidence type="ECO:0000256" key="3">
    <source>
        <dbReference type="ARBA" id="ARBA00023277"/>
    </source>
</evidence>
<dbReference type="NCBIfam" id="NF003915">
    <property type="entry name" value="PRK05441.1"/>
    <property type="match status" value="1"/>
</dbReference>
<reference evidence="15 16" key="1">
    <citation type="journal article" date="2010" name="J. Bacteriol.">
        <title>Genome sequence of Pantoea ananatis LMG20103, the causative agent of Eucalyptus blight and dieback.</title>
        <authorList>
            <person name="De Maayer P."/>
            <person name="Chan W.Y."/>
            <person name="Venter S.N."/>
            <person name="Toth I.K."/>
            <person name="Birch P.R."/>
            <person name="Joubert F."/>
            <person name="Coutinho T.A."/>
        </authorList>
    </citation>
    <scope>NUCLEOTIDE SEQUENCE [LARGE SCALE GENOMIC DNA]</scope>
    <source>
        <strain evidence="15 16">LMG 20103</strain>
    </source>
</reference>
<evidence type="ECO:0000256" key="10">
    <source>
        <dbReference type="ARBA" id="ARBA00070061"/>
    </source>
</evidence>
<feature type="domain" description="SIS" evidence="14">
    <location>
        <begin position="97"/>
        <end position="260"/>
    </location>
</feature>
<evidence type="ECO:0000256" key="8">
    <source>
        <dbReference type="ARBA" id="ARBA00061234"/>
    </source>
</evidence>
<dbReference type="KEGG" id="pam:PANA_0294"/>
<keyword evidence="3 13" id="KW-0119">Carbohydrate metabolism</keyword>
<dbReference type="PANTHER" id="PTHR10088">
    <property type="entry name" value="GLUCOKINASE REGULATORY PROTEIN"/>
    <property type="match status" value="1"/>
</dbReference>
<dbReference type="PROSITE" id="PS01272">
    <property type="entry name" value="GCKR"/>
    <property type="match status" value="1"/>
</dbReference>
<proteinExistence type="evidence at transcript level"/>
<comment type="miscellaneous">
    <text evidence="13">A lyase-type mechanism (elimination/hydration) is suggested for the cleavage of the lactyl ether bond of MurNAc 6-phosphate, with the formation of an alpha,beta-unsaturated aldehyde intermediate with (E)-stereochemistry, followed by the syn addition of water to give product.</text>
</comment>
<dbReference type="Proteomes" id="UP000001702">
    <property type="component" value="Chromosome"/>
</dbReference>
<dbReference type="Gene3D" id="3.40.50.10490">
    <property type="entry name" value="Glucose-6-phosphate isomerase like protein, domain 1"/>
    <property type="match status" value="1"/>
</dbReference>
<comment type="similarity">
    <text evidence="8 13">Belongs to the GCKR-like family. MurNAc-6-P etherase subfamily.</text>
</comment>
<dbReference type="GO" id="GO:0046348">
    <property type="term" value="P:amino sugar catabolic process"/>
    <property type="evidence" value="ECO:0007669"/>
    <property type="project" value="InterPro"/>
</dbReference>
<dbReference type="AlphaFoldDB" id="D4GHE6"/>
<comment type="pathway">
    <text evidence="7 13">Amino-sugar metabolism; 1,6-anhydro-N-acetylmuramate degradation.</text>
</comment>
<dbReference type="Pfam" id="PF22645">
    <property type="entry name" value="GKRP_SIS_N"/>
    <property type="match status" value="1"/>
</dbReference>
<dbReference type="UniPathway" id="UPA00544"/>
<dbReference type="InterPro" id="IPR005488">
    <property type="entry name" value="Etherase_MurQ"/>
</dbReference>
<evidence type="ECO:0000256" key="7">
    <source>
        <dbReference type="ARBA" id="ARBA00060595"/>
    </source>
</evidence>
<dbReference type="FunFam" id="3.40.50.10490:FF:000014">
    <property type="entry name" value="N-acetylmuramic acid 6-phosphate etherase"/>
    <property type="match status" value="1"/>
</dbReference>
<comment type="function">
    <text evidence="13">Specifically catalyzes the cleavage of the D-lactyl ether substituent of MurNAc 6-phosphate, producing GlcNAc 6-phosphate and D-lactate. Together with AnmK, is also required for the utilization of anhydro-N-acetylmuramic acid (anhMurNAc) either imported from the medium or derived from its own cell wall murein, and thus plays a role in cell wall recycling.</text>
</comment>
<dbReference type="GO" id="GO:0097175">
    <property type="term" value="P:1,6-anhydro-N-acetyl-beta-muramic acid catabolic process"/>
    <property type="evidence" value="ECO:0007669"/>
    <property type="project" value="UniProtKB-UniRule"/>
</dbReference>
<dbReference type="Gene3D" id="1.10.8.1080">
    <property type="match status" value="1"/>
</dbReference>
<evidence type="ECO:0000256" key="12">
    <source>
        <dbReference type="ARBA" id="ARBA00084049"/>
    </source>
</evidence>
<dbReference type="NCBIfam" id="TIGR00274">
    <property type="entry name" value="N-acetylmuramic acid 6-phosphate etherase"/>
    <property type="match status" value="1"/>
</dbReference>
<evidence type="ECO:0000256" key="2">
    <source>
        <dbReference type="ARBA" id="ARBA00023239"/>
    </source>
</evidence>
<comment type="catalytic activity">
    <reaction evidence="5 13">
        <text>N-acetyl-D-muramate 6-phosphate + H2O = N-acetyl-D-glucosamine 6-phosphate + (R)-lactate</text>
        <dbReference type="Rhea" id="RHEA:26410"/>
        <dbReference type="ChEBI" id="CHEBI:15377"/>
        <dbReference type="ChEBI" id="CHEBI:16004"/>
        <dbReference type="ChEBI" id="CHEBI:57513"/>
        <dbReference type="ChEBI" id="CHEBI:58722"/>
        <dbReference type="EC" id="4.2.1.126"/>
    </reaction>
</comment>
<dbReference type="EMBL" id="CP001875">
    <property type="protein sequence ID" value="ADD75461.1"/>
    <property type="molecule type" value="Genomic_DNA"/>
</dbReference>
<comment type="induction">
    <text evidence="13">Induced by MurNAc 6-phosphate that releases the repressor MurR from the DNA. Repressed by MurR in the absence of MurNAc 6-phosphate.</text>
</comment>
<dbReference type="InterPro" id="IPR046348">
    <property type="entry name" value="SIS_dom_sf"/>
</dbReference>
<sequence>MVGPFFTPFLSPQKKTWAEDELFIRCVKNIQNKLFLWRTSVKIDLSQMITEGRNPASQHIDEMSTEAMLRVINEEDKKVALAVEAIVPEIARAVEAICAAFSAGGRLVYCGAGTSGRLGILDASECPPTFGTPRDQVIGLIAGGHQAILQAVENAEDNVEQGAQDLKAIHFSRHDVLVGIAASGRTPYVLGALDYARQCGASTIALTCNPHSKMAQVADIALTPVVGPEVVTGSSRMKAGTAQKLVLNMLTTGAMIRSGKVYGNLMVDVEATNQKLVQRQVNIVIQATDCDEASARSALSACGGHCKTAILMVLAGLNADEAIALLAKHQGFIRKALQDSGAR</sequence>
<dbReference type="InterPro" id="IPR005486">
    <property type="entry name" value="Glucokinase_regulatory_CS"/>
</dbReference>
<evidence type="ECO:0000256" key="4">
    <source>
        <dbReference type="ARBA" id="ARBA00037880"/>
    </source>
</evidence>
<dbReference type="FunFam" id="1.10.8.1080:FF:000001">
    <property type="entry name" value="N-acetylmuramic acid 6-phosphate etherase"/>
    <property type="match status" value="1"/>
</dbReference>
<dbReference type="SUPFAM" id="SSF53697">
    <property type="entry name" value="SIS domain"/>
    <property type="match status" value="1"/>
</dbReference>
<dbReference type="STRING" id="706191.PANA_0294"/>
<name>D4GHE6_PANAM</name>